<dbReference type="RefSeq" id="WP_018371906.1">
    <property type="nucleotide sequence ID" value="NZ_UHFR01000005.1"/>
</dbReference>
<dbReference type="Proteomes" id="UP000254634">
    <property type="component" value="Unassembled WGS sequence"/>
</dbReference>
<dbReference type="OrthoDB" id="243547at2"/>
<dbReference type="GO" id="GO:0016740">
    <property type="term" value="F:transferase activity"/>
    <property type="evidence" value="ECO:0007669"/>
    <property type="project" value="UniProtKB-KW"/>
</dbReference>
<dbReference type="STRING" id="1123307.GCA_000380065_01201"/>
<evidence type="ECO:0000313" key="2">
    <source>
        <dbReference type="Proteomes" id="UP000254634"/>
    </source>
</evidence>
<organism evidence="1 2">
    <name type="scientific">Streptococcus massiliensis</name>
    <dbReference type="NCBI Taxonomy" id="313439"/>
    <lineage>
        <taxon>Bacteria</taxon>
        <taxon>Bacillati</taxon>
        <taxon>Bacillota</taxon>
        <taxon>Bacilli</taxon>
        <taxon>Lactobacillales</taxon>
        <taxon>Streptococcaceae</taxon>
        <taxon>Streptococcus</taxon>
    </lineage>
</organism>
<gene>
    <name evidence="1" type="ORF">NCTC13765_00100</name>
</gene>
<reference evidence="1" key="1">
    <citation type="submission" date="2018-06" db="EMBL/GenBank/DDBJ databases">
        <authorList>
            <consortium name="Pathogen Informatics"/>
            <person name="Doyle S."/>
        </authorList>
    </citation>
    <scope>NUCLEOTIDE SEQUENCE [LARGE SCALE GENOMIC DNA]</scope>
    <source>
        <strain evidence="1">NCTC13765</strain>
    </source>
</reference>
<dbReference type="AlphaFoldDB" id="A0A380KVB6"/>
<keyword evidence="1" id="KW-0808">Transferase</keyword>
<evidence type="ECO:0000313" key="1">
    <source>
        <dbReference type="EMBL" id="SUN75668.1"/>
    </source>
</evidence>
<sequence>MFDKNPDSQYQTDYFIWSNYETPKLNYPLVNSSDFSALMLEQTNSKVSPYYALLTNVLHNASVDKKNLDSEAQQIADEMKLVEYDVVSGEKYLSKDFFKLSSK</sequence>
<proteinExistence type="predicted"/>
<protein>
    <submittedName>
        <fullName evidence="1">Phosphoglycerol transferase</fullName>
    </submittedName>
</protein>
<accession>A0A380KVB6</accession>
<dbReference type="EMBL" id="UHFR01000005">
    <property type="protein sequence ID" value="SUN75668.1"/>
    <property type="molecule type" value="Genomic_DNA"/>
</dbReference>
<name>A0A380KVB6_9STRE</name>
<keyword evidence="2" id="KW-1185">Reference proteome</keyword>